<dbReference type="OrthoDB" id="4554345at2"/>
<reference evidence="2 3" key="1">
    <citation type="submission" date="2012-05" db="EMBL/GenBank/DDBJ databases">
        <authorList>
            <person name="Weinstock G."/>
            <person name="Sodergren E."/>
            <person name="Lobos E.A."/>
            <person name="Fulton L."/>
            <person name="Fulton R."/>
            <person name="Courtney L."/>
            <person name="Fronick C."/>
            <person name="O'Laughlin M."/>
            <person name="Godfrey J."/>
            <person name="Wilson R.M."/>
            <person name="Miner T."/>
            <person name="Farmer C."/>
            <person name="Delehaunty K."/>
            <person name="Cordes M."/>
            <person name="Minx P."/>
            <person name="Tomlinson C."/>
            <person name="Chen J."/>
            <person name="Wollam A."/>
            <person name="Pepin K.H."/>
            <person name="Bhonagiri V."/>
            <person name="Zhang X."/>
            <person name="Suruliraj S."/>
            <person name="Warren W."/>
            <person name="Mitreva M."/>
            <person name="Mardis E.R."/>
            <person name="Wilson R.K."/>
        </authorList>
    </citation>
    <scope>NUCLEOTIDE SEQUENCE [LARGE SCALE GENOMIC DNA]</scope>
    <source>
        <strain evidence="2 3">F0235</strain>
    </source>
</reference>
<keyword evidence="3" id="KW-1185">Reference proteome</keyword>
<dbReference type="InterPro" id="IPR010310">
    <property type="entry name" value="T7SS_ESAT-6-like"/>
</dbReference>
<proteinExistence type="inferred from homology"/>
<dbReference type="NCBIfam" id="TIGR03930">
    <property type="entry name" value="WXG100_ESAT6"/>
    <property type="match status" value="1"/>
</dbReference>
<dbReference type="eggNOG" id="COG4842">
    <property type="taxonomic scope" value="Bacteria"/>
</dbReference>
<gene>
    <name evidence="2" type="ORF">HMPREF9997_02846</name>
</gene>
<dbReference type="HOGENOM" id="CLU_151185_2_1_11"/>
<sequence length="104" mass="11451">MSETFRTEADVMVSTAGHVDDTNNYVQSELNRLHGVVDGLKGSWRGSAQMSFDSLMQNWNTQANKLREALNSIAENIRSNAKSFEGMEAHNVSSFKTIGQGLAL</sequence>
<dbReference type="SUPFAM" id="SSF140453">
    <property type="entry name" value="EsxAB dimer-like"/>
    <property type="match status" value="1"/>
</dbReference>
<dbReference type="Pfam" id="PF06013">
    <property type="entry name" value="WXG100"/>
    <property type="match status" value="1"/>
</dbReference>
<organism evidence="2 3">
    <name type="scientific">Corynebacterium durum F0235</name>
    <dbReference type="NCBI Taxonomy" id="1035195"/>
    <lineage>
        <taxon>Bacteria</taxon>
        <taxon>Bacillati</taxon>
        <taxon>Actinomycetota</taxon>
        <taxon>Actinomycetes</taxon>
        <taxon>Mycobacteriales</taxon>
        <taxon>Corynebacteriaceae</taxon>
        <taxon>Corynebacterium</taxon>
    </lineage>
</organism>
<evidence type="ECO:0000313" key="2">
    <source>
        <dbReference type="EMBL" id="EKX87520.1"/>
    </source>
</evidence>
<name>L1M8Z3_9CORY</name>
<dbReference type="RefSeq" id="WP_006062649.1">
    <property type="nucleotide sequence ID" value="NZ_KB290826.1"/>
</dbReference>
<dbReference type="Proteomes" id="UP000010445">
    <property type="component" value="Unassembled WGS sequence"/>
</dbReference>
<dbReference type="InterPro" id="IPR036689">
    <property type="entry name" value="ESAT-6-like_sf"/>
</dbReference>
<evidence type="ECO:0000256" key="1">
    <source>
        <dbReference type="RuleBase" id="RU362001"/>
    </source>
</evidence>
<dbReference type="Gene3D" id="1.10.287.1060">
    <property type="entry name" value="ESAT-6-like"/>
    <property type="match status" value="1"/>
</dbReference>
<comment type="similarity">
    <text evidence="1">Belongs to the WXG100 family.</text>
</comment>
<accession>L1M8Z3</accession>
<evidence type="ECO:0000313" key="3">
    <source>
        <dbReference type="Proteomes" id="UP000010445"/>
    </source>
</evidence>
<comment type="caution">
    <text evidence="2">The sequence shown here is derived from an EMBL/GenBank/DDBJ whole genome shotgun (WGS) entry which is preliminary data.</text>
</comment>
<dbReference type="PATRIC" id="fig|1035195.3.peg.2554"/>
<dbReference type="EMBL" id="AMEM01000044">
    <property type="protein sequence ID" value="EKX87520.1"/>
    <property type="molecule type" value="Genomic_DNA"/>
</dbReference>
<dbReference type="AlphaFoldDB" id="L1M8Z3"/>
<protein>
    <recommendedName>
        <fullName evidence="1">ESAT-6-like protein</fullName>
    </recommendedName>
</protein>
<dbReference type="STRING" id="1035195.HMPREF9997_02846"/>